<accession>W3VD35</accession>
<organism evidence="2 3">
    <name type="scientific">Moesziomyces aphidis</name>
    <name type="common">Pseudozyma aphidis</name>
    <dbReference type="NCBI Taxonomy" id="84754"/>
    <lineage>
        <taxon>Eukaryota</taxon>
        <taxon>Fungi</taxon>
        <taxon>Dikarya</taxon>
        <taxon>Basidiomycota</taxon>
        <taxon>Ustilaginomycotina</taxon>
        <taxon>Ustilaginomycetes</taxon>
        <taxon>Ustilaginales</taxon>
        <taxon>Ustilaginaceae</taxon>
        <taxon>Moesziomyces</taxon>
    </lineage>
</organism>
<sequence length="118" mass="12618">MDGLNLAEDLPLSARQAGSPSSGSTKPTRPKMRRRHQGLDAHRNPAEDAPFPASSPSCLPAWTAAFYAPPRIGEASQARRLTVAVPHAACRSIKSHSSLFRSTPALAAPTRSMRYTLG</sequence>
<proteinExistence type="predicted"/>
<name>W3VD35_MOEAP</name>
<feature type="compositionally biased region" description="Basic and acidic residues" evidence="1">
    <location>
        <begin position="37"/>
        <end position="46"/>
    </location>
</feature>
<dbReference type="EMBL" id="AWNI01000042">
    <property type="protein sequence ID" value="ETS59444.1"/>
    <property type="molecule type" value="Genomic_DNA"/>
</dbReference>
<evidence type="ECO:0000313" key="3">
    <source>
        <dbReference type="Proteomes" id="UP000019462"/>
    </source>
</evidence>
<reference evidence="2 3" key="1">
    <citation type="journal article" date="2014" name="Genome Announc.">
        <title>Genome sequence of the basidiomycetous fungus Pseudozyma aphidis DSM70725, an efficient producer of biosurfactant mannosylerythritol lipids.</title>
        <authorList>
            <person name="Lorenz S."/>
            <person name="Guenther M."/>
            <person name="Grumaz C."/>
            <person name="Rupp S."/>
            <person name="Zibek S."/>
            <person name="Sohn K."/>
        </authorList>
    </citation>
    <scope>NUCLEOTIDE SEQUENCE [LARGE SCALE GENOMIC DNA]</scope>
    <source>
        <strain evidence="3">ATCC 32657 / CBS 517.83 / DSM 70725 / JCM 10318 / NBRC 10182 / NRRL Y-7954 / St-0401</strain>
    </source>
</reference>
<keyword evidence="3" id="KW-1185">Reference proteome</keyword>
<evidence type="ECO:0000256" key="1">
    <source>
        <dbReference type="SAM" id="MobiDB-lite"/>
    </source>
</evidence>
<comment type="caution">
    <text evidence="2">The sequence shown here is derived from an EMBL/GenBank/DDBJ whole genome shotgun (WGS) entry which is preliminary data.</text>
</comment>
<dbReference type="AlphaFoldDB" id="W3VD35"/>
<dbReference type="Proteomes" id="UP000019462">
    <property type="component" value="Unassembled WGS sequence"/>
</dbReference>
<feature type="compositionally biased region" description="Polar residues" evidence="1">
    <location>
        <begin position="16"/>
        <end position="27"/>
    </location>
</feature>
<dbReference type="HOGENOM" id="CLU_2074169_0_0_1"/>
<protein>
    <submittedName>
        <fullName evidence="2">Uncharacterized protein</fullName>
    </submittedName>
</protein>
<evidence type="ECO:0000313" key="2">
    <source>
        <dbReference type="EMBL" id="ETS59444.1"/>
    </source>
</evidence>
<feature type="region of interest" description="Disordered" evidence="1">
    <location>
        <begin position="1"/>
        <end position="54"/>
    </location>
</feature>
<gene>
    <name evidence="2" type="ORF">PaG_06361</name>
</gene>